<feature type="region of interest" description="Disordered" evidence="2">
    <location>
        <begin position="250"/>
        <end position="274"/>
    </location>
</feature>
<feature type="region of interest" description="Disordered" evidence="2">
    <location>
        <begin position="357"/>
        <end position="426"/>
    </location>
</feature>
<dbReference type="Proteomes" id="UP000243515">
    <property type="component" value="Unassembled WGS sequence"/>
</dbReference>
<dbReference type="AlphaFoldDB" id="A0A232LX30"/>
<keyword evidence="1" id="KW-0175">Coiled coil</keyword>
<reference evidence="3 4" key="1">
    <citation type="journal article" date="2015" name="Environ. Microbiol.">
        <title>Metagenome sequence of Elaphomyces granulatus from sporocarp tissue reveals Ascomycota ectomycorrhizal fingerprints of genome expansion and a Proteobacteria-rich microbiome.</title>
        <authorList>
            <person name="Quandt C.A."/>
            <person name="Kohler A."/>
            <person name="Hesse C.N."/>
            <person name="Sharpton T.J."/>
            <person name="Martin F."/>
            <person name="Spatafora J.W."/>
        </authorList>
    </citation>
    <scope>NUCLEOTIDE SEQUENCE [LARGE SCALE GENOMIC DNA]</scope>
    <source>
        <strain evidence="3 4">OSC145934</strain>
    </source>
</reference>
<organism evidence="3 4">
    <name type="scientific">Elaphomyces granulatus</name>
    <dbReference type="NCBI Taxonomy" id="519963"/>
    <lineage>
        <taxon>Eukaryota</taxon>
        <taxon>Fungi</taxon>
        <taxon>Dikarya</taxon>
        <taxon>Ascomycota</taxon>
        <taxon>Pezizomycotina</taxon>
        <taxon>Eurotiomycetes</taxon>
        <taxon>Eurotiomycetidae</taxon>
        <taxon>Eurotiales</taxon>
        <taxon>Elaphomycetaceae</taxon>
        <taxon>Elaphomyces</taxon>
    </lineage>
</organism>
<keyword evidence="4" id="KW-1185">Reference proteome</keyword>
<evidence type="ECO:0000313" key="3">
    <source>
        <dbReference type="EMBL" id="OXV08730.1"/>
    </source>
</evidence>
<feature type="compositionally biased region" description="Polar residues" evidence="2">
    <location>
        <begin position="386"/>
        <end position="399"/>
    </location>
</feature>
<feature type="compositionally biased region" description="Polar residues" evidence="2">
    <location>
        <begin position="411"/>
        <end position="426"/>
    </location>
</feature>
<comment type="caution">
    <text evidence="3">The sequence shown here is derived from an EMBL/GenBank/DDBJ whole genome shotgun (WGS) entry which is preliminary data.</text>
</comment>
<protein>
    <submittedName>
        <fullName evidence="3">Uncharacterized protein</fullName>
    </submittedName>
</protein>
<name>A0A232LX30_9EURO</name>
<gene>
    <name evidence="3" type="ORF">Egran_03507</name>
</gene>
<proteinExistence type="predicted"/>
<evidence type="ECO:0000256" key="1">
    <source>
        <dbReference type="SAM" id="Coils"/>
    </source>
</evidence>
<feature type="coiled-coil region" evidence="1">
    <location>
        <begin position="326"/>
        <end position="353"/>
    </location>
</feature>
<feature type="coiled-coil region" evidence="1">
    <location>
        <begin position="108"/>
        <end position="138"/>
    </location>
</feature>
<feature type="compositionally biased region" description="Low complexity" evidence="2">
    <location>
        <begin position="357"/>
        <end position="379"/>
    </location>
</feature>
<evidence type="ECO:0000256" key="2">
    <source>
        <dbReference type="SAM" id="MobiDB-lite"/>
    </source>
</evidence>
<accession>A0A232LX30</accession>
<dbReference type="OrthoDB" id="159449at2759"/>
<feature type="compositionally biased region" description="Basic and acidic residues" evidence="2">
    <location>
        <begin position="88"/>
        <end position="101"/>
    </location>
</feature>
<dbReference type="EMBL" id="NPHW01003927">
    <property type="protein sequence ID" value="OXV08730.1"/>
    <property type="molecule type" value="Genomic_DNA"/>
</dbReference>
<evidence type="ECO:0000313" key="4">
    <source>
        <dbReference type="Proteomes" id="UP000243515"/>
    </source>
</evidence>
<feature type="region of interest" description="Disordered" evidence="2">
    <location>
        <begin position="81"/>
        <end position="101"/>
    </location>
</feature>
<sequence>MDFSFPQMQAAASRFLGRLWAGPNSNFHTPSKSLALSPTSASHASSTLRRSLSKQSMASTLNSFESISEASTALTEISVGNIAGSDPQKPHEKSTMSHNKDKDLHGQIEDLLMALRDLQREQADLTRELQREREEREEDCQLAKSMLCHIKQVNSDLLPEELVSKAEERFSATSNRISIIQTKHQLRDDVNQWKEKHIIEAARCMDLGKRIDEHEKENAHVKEELREARNRIQDSHREKQRLERAIQELRARKSPLSESPKECPNCSAGESTESWPVPGLREIKLVNRAGPQRINFPKRTSSLGLQSVLPTDHQATVPEDSLLLELVNAKTAEAVARQELEEVKAKLDSLRRLVGNVNSSAPRSSSSTEPSSVVSPLSSLAGNAARSPSEQTTKSSNPAPSVGGGFFSGWTKRTVSTSSATFTESN</sequence>